<dbReference type="PANTHER" id="PTHR43283:SF18">
    <property type="match status" value="1"/>
</dbReference>
<dbReference type="AlphaFoldDB" id="G7TLY9"/>
<evidence type="ECO:0000313" key="3">
    <source>
        <dbReference type="Proteomes" id="UP000008851"/>
    </source>
</evidence>
<accession>G7TLY9</accession>
<dbReference type="InterPro" id="IPR050789">
    <property type="entry name" value="Diverse_Enzym_Activities"/>
</dbReference>
<dbReference type="Proteomes" id="UP000008851">
    <property type="component" value="Chromosome"/>
</dbReference>
<name>G7TLY9_XANOB</name>
<dbReference type="eggNOG" id="COG1680">
    <property type="taxonomic scope" value="Bacteria"/>
</dbReference>
<proteinExistence type="predicted"/>
<feature type="domain" description="Beta-lactamase-related" evidence="1">
    <location>
        <begin position="76"/>
        <end position="386"/>
    </location>
</feature>
<protein>
    <submittedName>
        <fullName evidence="2">MlrB</fullName>
    </submittedName>
</protein>
<dbReference type="EMBL" id="CP003057">
    <property type="protein sequence ID" value="AEQ97140.1"/>
    <property type="molecule type" value="Genomic_DNA"/>
</dbReference>
<dbReference type="HOGENOM" id="CLU_020027_0_2_6"/>
<evidence type="ECO:0000313" key="2">
    <source>
        <dbReference type="EMBL" id="AEQ97140.1"/>
    </source>
</evidence>
<evidence type="ECO:0000259" key="1">
    <source>
        <dbReference type="Pfam" id="PF00144"/>
    </source>
</evidence>
<dbReference type="InterPro" id="IPR001466">
    <property type="entry name" value="Beta-lactam-related"/>
</dbReference>
<dbReference type="KEGG" id="xor:XOC_3042"/>
<reference evidence="2 3" key="1">
    <citation type="journal article" date="2011" name="J. Bacteriol.">
        <title>Two new complete genome sequences offer insight into host and tissue specificity of plant pathogenic Xanthomonas spp.</title>
        <authorList>
            <person name="Bogdanove A.J."/>
            <person name="Koebnik R."/>
            <person name="Lu H."/>
            <person name="Furutani A."/>
            <person name="Angiuoli S.V."/>
            <person name="Patil P.B."/>
            <person name="Van Sluys M.A."/>
            <person name="Ryan R.P."/>
            <person name="Meyer D.F."/>
            <person name="Han S.W."/>
            <person name="Aparna G."/>
            <person name="Rajaram M."/>
            <person name="Delcher A.L."/>
            <person name="Phillippy A.M."/>
            <person name="Puiu D."/>
            <person name="Schatz M.C."/>
            <person name="Shumway M."/>
            <person name="Sommer D.D."/>
            <person name="Trapnell C."/>
            <person name="Benahmed F."/>
            <person name="Dimitrov G."/>
            <person name="Madupu R."/>
            <person name="Radune D."/>
            <person name="Sullivan S."/>
            <person name="Jha G."/>
            <person name="Ishihara H."/>
            <person name="Lee S.W."/>
            <person name="Pandey A."/>
            <person name="Sharma V."/>
            <person name="Sriariyanun M."/>
            <person name="Szurek B."/>
            <person name="Vera-Cruz C.M."/>
            <person name="Dorman K.S."/>
            <person name="Ronald P.C."/>
            <person name="Verdier V."/>
            <person name="Dow J.M."/>
            <person name="Sonti R.V."/>
            <person name="Tsuge S."/>
            <person name="Brendel V.P."/>
            <person name="Rabinowicz P.D."/>
            <person name="Leach J.E."/>
            <person name="White F.F."/>
            <person name="Salzberg S.L."/>
        </authorList>
    </citation>
    <scope>NUCLEOTIDE SEQUENCE [LARGE SCALE GENOMIC DNA]</scope>
    <source>
        <strain evidence="2 3">BLS256</strain>
    </source>
</reference>
<organism evidence="2 3">
    <name type="scientific">Xanthomonas oryzae pv. oryzicola (strain BLS256)</name>
    <dbReference type="NCBI Taxonomy" id="383407"/>
    <lineage>
        <taxon>Bacteria</taxon>
        <taxon>Pseudomonadati</taxon>
        <taxon>Pseudomonadota</taxon>
        <taxon>Gammaproteobacteria</taxon>
        <taxon>Lysobacterales</taxon>
        <taxon>Lysobacteraceae</taxon>
        <taxon>Xanthomonas</taxon>
    </lineage>
</organism>
<gene>
    <name evidence="2" type="ORF">XOC_3042</name>
</gene>
<dbReference type="Pfam" id="PF00144">
    <property type="entry name" value="Beta-lactamase"/>
    <property type="match status" value="1"/>
</dbReference>
<dbReference type="PANTHER" id="PTHR43283">
    <property type="entry name" value="BETA-LACTAMASE-RELATED"/>
    <property type="match status" value="1"/>
</dbReference>
<dbReference type="Gene3D" id="3.40.710.10">
    <property type="entry name" value="DD-peptidase/beta-lactamase superfamily"/>
    <property type="match status" value="1"/>
</dbReference>
<sequence length="548" mass="59771">MGMWSAAMVRRQMDLLDGMSPVLHQVQSRRLRQPSKRLLCWLAAAGMLVAQVCGFPAIAAPASLEDALTQQLQVNRQRYGIVGQAVSVVHNGKPLFGGVDGLACMDTKQPVTPEQIFPAFSLSKLFVSTLIMQLIEVGQIDPGQPARHYLPGLPQRWEHISVAQLLNHTSGLPEYFEPSQMSGTDKASTSFPATAQALFEVLAARPLLCVHGSETRYVNTNDVVLAQLLQAHDRKPCAQVASERIITRLHLSHTFLGRSTLPAHGVATAYLGKDGKLQQELQRALPDYALGHGDLYTRIDDLRTFLEAMRTGKLVGKATLQRLWQPQVLANGQQGWFASVREIGQDDAYPSVGHDGGARVRVRIVFDKTLDGDGDSIVYLTNGSARNVWSRVLVDRILASVSPRRFRSKSLCETLIAFALRASDEKDASGLAEALGTDVGFSGDALERAIKTTGYTILSNLGADAATRVFTLNAQMFAASRNALDSLAEAYDAAGDAARATQIRQTLKLRAANKTSRAAVRWARTARSQPQWTRGTCRVRAPAAPAWR</sequence>
<dbReference type="InterPro" id="IPR012338">
    <property type="entry name" value="Beta-lactam/transpept-like"/>
</dbReference>
<dbReference type="SUPFAM" id="SSF56601">
    <property type="entry name" value="beta-lactamase/transpeptidase-like"/>
    <property type="match status" value="1"/>
</dbReference>